<evidence type="ECO:0000256" key="2">
    <source>
        <dbReference type="ARBA" id="ARBA00022448"/>
    </source>
</evidence>
<evidence type="ECO:0000256" key="6">
    <source>
        <dbReference type="SAM" id="Phobius"/>
    </source>
</evidence>
<feature type="transmembrane region" description="Helical" evidence="6">
    <location>
        <begin position="81"/>
        <end position="101"/>
    </location>
</feature>
<comment type="subcellular location">
    <subcellularLocation>
        <location evidence="1">Cell membrane</location>
        <topology evidence="1">Multi-pass membrane protein</topology>
    </subcellularLocation>
</comment>
<feature type="domain" description="Major facilitator superfamily (MFS) profile" evidence="7">
    <location>
        <begin position="16"/>
        <end position="424"/>
    </location>
</feature>
<dbReference type="Proteomes" id="UP001206692">
    <property type="component" value="Unassembled WGS sequence"/>
</dbReference>
<proteinExistence type="predicted"/>
<evidence type="ECO:0000313" key="9">
    <source>
        <dbReference type="Proteomes" id="UP001206692"/>
    </source>
</evidence>
<feature type="transmembrane region" description="Helical" evidence="6">
    <location>
        <begin position="402"/>
        <end position="423"/>
    </location>
</feature>
<keyword evidence="5 6" id="KW-0472">Membrane</keyword>
<dbReference type="Pfam" id="PF07690">
    <property type="entry name" value="MFS_1"/>
    <property type="match status" value="1"/>
</dbReference>
<feature type="transmembrane region" description="Helical" evidence="6">
    <location>
        <begin position="275"/>
        <end position="297"/>
    </location>
</feature>
<feature type="transmembrane region" description="Helical" evidence="6">
    <location>
        <begin position="335"/>
        <end position="354"/>
    </location>
</feature>
<evidence type="ECO:0000256" key="1">
    <source>
        <dbReference type="ARBA" id="ARBA00004651"/>
    </source>
</evidence>
<keyword evidence="4 6" id="KW-1133">Transmembrane helix</keyword>
<feature type="transmembrane region" description="Helical" evidence="6">
    <location>
        <begin position="174"/>
        <end position="196"/>
    </location>
</feature>
<gene>
    <name evidence="8" type="ORF">NE675_03655</name>
</gene>
<feature type="transmembrane region" description="Helical" evidence="6">
    <location>
        <begin position="12"/>
        <end position="29"/>
    </location>
</feature>
<accession>A0ABT1SQJ4</accession>
<evidence type="ECO:0000313" key="8">
    <source>
        <dbReference type="EMBL" id="MCQ5342131.1"/>
    </source>
</evidence>
<evidence type="ECO:0000256" key="4">
    <source>
        <dbReference type="ARBA" id="ARBA00022989"/>
    </source>
</evidence>
<feature type="transmembrane region" description="Helical" evidence="6">
    <location>
        <begin position="140"/>
        <end position="162"/>
    </location>
</feature>
<evidence type="ECO:0000256" key="5">
    <source>
        <dbReference type="ARBA" id="ARBA00023136"/>
    </source>
</evidence>
<evidence type="ECO:0000259" key="7">
    <source>
        <dbReference type="PROSITE" id="PS50850"/>
    </source>
</evidence>
<dbReference type="EMBL" id="JANGEW010000004">
    <property type="protein sequence ID" value="MCQ5342131.1"/>
    <property type="molecule type" value="Genomic_DNA"/>
</dbReference>
<keyword evidence="3 6" id="KW-0812">Transmembrane</keyword>
<reference evidence="8 9" key="1">
    <citation type="submission" date="2022-06" db="EMBL/GenBank/DDBJ databases">
        <title>Isolation of gut microbiota from human fecal samples.</title>
        <authorList>
            <person name="Pamer E.G."/>
            <person name="Barat B."/>
            <person name="Waligurski E."/>
            <person name="Medina S."/>
            <person name="Paddock L."/>
            <person name="Mostad J."/>
        </authorList>
    </citation>
    <scope>NUCLEOTIDE SEQUENCE [LARGE SCALE GENOMIC DNA]</scope>
    <source>
        <strain evidence="8 9">DFI.1.1</strain>
    </source>
</reference>
<evidence type="ECO:0000256" key="3">
    <source>
        <dbReference type="ARBA" id="ARBA00022692"/>
    </source>
</evidence>
<organism evidence="8 9">
    <name type="scientific">Megasphaera massiliensis</name>
    <dbReference type="NCBI Taxonomy" id="1232428"/>
    <lineage>
        <taxon>Bacteria</taxon>
        <taxon>Bacillati</taxon>
        <taxon>Bacillota</taxon>
        <taxon>Negativicutes</taxon>
        <taxon>Veillonellales</taxon>
        <taxon>Veillonellaceae</taxon>
        <taxon>Megasphaera</taxon>
    </lineage>
</organism>
<dbReference type="PROSITE" id="PS50850">
    <property type="entry name" value="MFS"/>
    <property type="match status" value="1"/>
</dbReference>
<keyword evidence="9" id="KW-1185">Reference proteome</keyword>
<feature type="transmembrane region" description="Helical" evidence="6">
    <location>
        <begin position="242"/>
        <end position="263"/>
    </location>
</feature>
<dbReference type="InterPro" id="IPR036259">
    <property type="entry name" value="MFS_trans_sf"/>
</dbReference>
<dbReference type="InterPro" id="IPR011701">
    <property type="entry name" value="MFS"/>
</dbReference>
<feature type="transmembrane region" description="Helical" evidence="6">
    <location>
        <begin position="309"/>
        <end position="329"/>
    </location>
</feature>
<comment type="caution">
    <text evidence="8">The sequence shown here is derived from an EMBL/GenBank/DDBJ whole genome shotgun (WGS) entry which is preliminary data.</text>
</comment>
<protein>
    <submittedName>
        <fullName evidence="8">MFS transporter</fullName>
    </submittedName>
</protein>
<keyword evidence="2" id="KW-0813">Transport</keyword>
<dbReference type="CDD" id="cd17319">
    <property type="entry name" value="MFS_ExuT_GudP_like"/>
    <property type="match status" value="1"/>
</dbReference>
<dbReference type="SUPFAM" id="SSF103473">
    <property type="entry name" value="MFS general substrate transporter"/>
    <property type="match status" value="1"/>
</dbReference>
<dbReference type="PANTHER" id="PTHR43791:SF36">
    <property type="entry name" value="TRANSPORTER, PUTATIVE (AFU_ORTHOLOGUE AFUA_6G08340)-RELATED"/>
    <property type="match status" value="1"/>
</dbReference>
<dbReference type="RefSeq" id="WP_072271984.1">
    <property type="nucleotide sequence ID" value="NZ_JAJCIO010000018.1"/>
</dbReference>
<dbReference type="PANTHER" id="PTHR43791">
    <property type="entry name" value="PERMEASE-RELATED"/>
    <property type="match status" value="1"/>
</dbReference>
<feature type="transmembrane region" description="Helical" evidence="6">
    <location>
        <begin position="361"/>
        <end position="390"/>
    </location>
</feature>
<dbReference type="InterPro" id="IPR020846">
    <property type="entry name" value="MFS_dom"/>
</dbReference>
<name>A0ABT1SQJ4_9FIRM</name>
<feature type="transmembrane region" description="Helical" evidence="6">
    <location>
        <begin position="107"/>
        <end position="128"/>
    </location>
</feature>
<dbReference type="Gene3D" id="1.20.1250.20">
    <property type="entry name" value="MFS general substrate transporter like domains"/>
    <property type="match status" value="2"/>
</dbReference>
<feature type="transmembrane region" description="Helical" evidence="6">
    <location>
        <begin position="49"/>
        <end position="69"/>
    </location>
</feature>
<sequence length="430" mass="47156">MEEFKASVFRKVTIRLIPFLILAYLLNYIDRVNLGFAALQMNRDLGLTATTFGYGAGILFIGYFLFGVPSNMGLQKYGARTWLGLLLSVWGCIVVGMAFITNVTEFLVVRFLLGAVEAGFFPGVIFYLTKWFPSEYRASITSRFMFAQPLALMIGSAVSGWLLTFDGMMNVAGWQWMFILEGIPTIIVGFIAFYYLTDNPMKANWLTTEEKDFLNGELEREAQQIEAKEKVSMWKAMLNIKVWILGIIYVSQVIGVYGVNMWLPQIVKSYSSDLSTTAIGFISAVPFVVAAIGMLAIGWSSDKHLERKWHMIGAMVLAGGCLVLCGILQGSLAVTIALISISAIGFYGCMPVFWTIPTSFLVGGAAATGIAFINAVGNLGGFIAPITIGWLKDYTGSFTSGLYFMGAIVLVGCILSLILFAAFHREGEAK</sequence>